<evidence type="ECO:0000313" key="2">
    <source>
        <dbReference type="Proteomes" id="UP000256690"/>
    </source>
</evidence>
<comment type="caution">
    <text evidence="1">The sequence shown here is derived from an EMBL/GenBank/DDBJ whole genome shotgun (WGS) entry which is preliminary data.</text>
</comment>
<keyword evidence="2" id="KW-1185">Reference proteome</keyword>
<gene>
    <name evidence="1" type="ORF">DSM5745_10186</name>
</gene>
<proteinExistence type="predicted"/>
<dbReference type="RefSeq" id="XP_026599264.1">
    <property type="nucleotide sequence ID" value="XM_026752202.1"/>
</dbReference>
<evidence type="ECO:0000313" key="1">
    <source>
        <dbReference type="EMBL" id="RDW63075.1"/>
    </source>
</evidence>
<organism evidence="1 2">
    <name type="scientific">Aspergillus mulundensis</name>
    <dbReference type="NCBI Taxonomy" id="1810919"/>
    <lineage>
        <taxon>Eukaryota</taxon>
        <taxon>Fungi</taxon>
        <taxon>Dikarya</taxon>
        <taxon>Ascomycota</taxon>
        <taxon>Pezizomycotina</taxon>
        <taxon>Eurotiomycetes</taxon>
        <taxon>Eurotiomycetidae</taxon>
        <taxon>Eurotiales</taxon>
        <taxon>Aspergillaceae</taxon>
        <taxon>Aspergillus</taxon>
        <taxon>Aspergillus subgen. Nidulantes</taxon>
    </lineage>
</organism>
<dbReference type="OrthoDB" id="4358740at2759"/>
<sequence length="148" mass="17665">MDEINQQVSRVLEDTKTIRIVADIPTKLLASDNYFASAASFTEPFKKHWETQHIVRFIVVDVYPRHTYVIYDINNHRYHYETAHKQTFSVPVYILRFKSNRWMFFRQQTEDQRIARDIAEVHRHEGQNAPPFFADHIKGPVYLSPRTD</sequence>
<dbReference type="EMBL" id="PVWQ01000015">
    <property type="protein sequence ID" value="RDW63075.1"/>
    <property type="molecule type" value="Genomic_DNA"/>
</dbReference>
<dbReference type="STRING" id="1810919.A0A3D8QMQ8"/>
<dbReference type="Proteomes" id="UP000256690">
    <property type="component" value="Unassembled WGS sequence"/>
</dbReference>
<dbReference type="GeneID" id="38120556"/>
<accession>A0A3D8QMQ8</accession>
<reference evidence="1 2" key="1">
    <citation type="journal article" date="2018" name="IMA Fungus">
        <title>IMA Genome-F 9: Draft genome sequence of Annulohypoxylon stygium, Aspergillus mulundensis, Berkeleyomyces basicola (syn. Thielaviopsis basicola), Ceratocystis smalleyi, two Cercospora beticola strains, Coleophoma cylindrospora, Fusarium fracticaudum, Phialophora cf. hyalina, and Morchella septimelata.</title>
        <authorList>
            <person name="Wingfield B.D."/>
            <person name="Bills G.F."/>
            <person name="Dong Y."/>
            <person name="Huang W."/>
            <person name="Nel W.J."/>
            <person name="Swalarsk-Parry B.S."/>
            <person name="Vaghefi N."/>
            <person name="Wilken P.M."/>
            <person name="An Z."/>
            <person name="de Beer Z.W."/>
            <person name="De Vos L."/>
            <person name="Chen L."/>
            <person name="Duong T.A."/>
            <person name="Gao Y."/>
            <person name="Hammerbacher A."/>
            <person name="Kikkert J.R."/>
            <person name="Li Y."/>
            <person name="Li H."/>
            <person name="Li K."/>
            <person name="Li Q."/>
            <person name="Liu X."/>
            <person name="Ma X."/>
            <person name="Naidoo K."/>
            <person name="Pethybridge S.J."/>
            <person name="Sun J."/>
            <person name="Steenkamp E.T."/>
            <person name="van der Nest M.A."/>
            <person name="van Wyk S."/>
            <person name="Wingfield M.J."/>
            <person name="Xiong C."/>
            <person name="Yue Q."/>
            <person name="Zhang X."/>
        </authorList>
    </citation>
    <scope>NUCLEOTIDE SEQUENCE [LARGE SCALE GENOMIC DNA]</scope>
    <source>
        <strain evidence="1 2">DSM 5745</strain>
    </source>
</reference>
<name>A0A3D8QMQ8_9EURO</name>
<protein>
    <submittedName>
        <fullName evidence="1">Uncharacterized protein</fullName>
    </submittedName>
</protein>
<dbReference type="AlphaFoldDB" id="A0A3D8QMQ8"/>